<evidence type="ECO:0000313" key="1">
    <source>
        <dbReference type="EMBL" id="QNP43454.1"/>
    </source>
</evidence>
<reference evidence="1 2" key="1">
    <citation type="submission" date="2020-08" db="EMBL/GenBank/DDBJ databases">
        <title>Genome sequence of Sphingomonas daechungensis KACC 18115T.</title>
        <authorList>
            <person name="Hyun D.-W."/>
            <person name="Bae J.-W."/>
        </authorList>
    </citation>
    <scope>NUCLEOTIDE SEQUENCE [LARGE SCALE GENOMIC DNA]</scope>
    <source>
        <strain evidence="1 2">KACC 18115</strain>
    </source>
</reference>
<sequence length="63" mass="6668">MALILEDTDRPGTAIPNLVDEGRSAVGDVPGLMSAKIKPACVAFRADIAASSSFVRPQILMWP</sequence>
<gene>
    <name evidence="1" type="ORF">H9L15_01130</name>
</gene>
<dbReference type="EMBL" id="CP060780">
    <property type="protein sequence ID" value="QNP43454.1"/>
    <property type="molecule type" value="Genomic_DNA"/>
</dbReference>
<protein>
    <submittedName>
        <fullName evidence="1">Uncharacterized protein</fullName>
    </submittedName>
</protein>
<name>A0ABX6T1Z5_9SPHN</name>
<evidence type="ECO:0000313" key="2">
    <source>
        <dbReference type="Proteomes" id="UP000516134"/>
    </source>
</evidence>
<keyword evidence="2" id="KW-1185">Reference proteome</keyword>
<proteinExistence type="predicted"/>
<dbReference type="Proteomes" id="UP000516134">
    <property type="component" value="Chromosome"/>
</dbReference>
<organism evidence="1 2">
    <name type="scientific">Sphingomonas daechungensis</name>
    <dbReference type="NCBI Taxonomy" id="1176646"/>
    <lineage>
        <taxon>Bacteria</taxon>
        <taxon>Pseudomonadati</taxon>
        <taxon>Pseudomonadota</taxon>
        <taxon>Alphaproteobacteria</taxon>
        <taxon>Sphingomonadales</taxon>
        <taxon>Sphingomonadaceae</taxon>
        <taxon>Sphingomonas</taxon>
    </lineage>
</organism>
<accession>A0ABX6T1Z5</accession>